<accession>A0A0M0J3K3</accession>
<evidence type="ECO:0000256" key="1">
    <source>
        <dbReference type="SAM" id="Coils"/>
    </source>
</evidence>
<dbReference type="AlphaFoldDB" id="A0A0M0J3K3"/>
<keyword evidence="1" id="KW-0175">Coiled coil</keyword>
<dbReference type="Proteomes" id="UP000037460">
    <property type="component" value="Unassembled WGS sequence"/>
</dbReference>
<proteinExistence type="predicted"/>
<protein>
    <submittedName>
        <fullName evidence="2">Uncharacterized protein</fullName>
    </submittedName>
</protein>
<sequence>MFVHEQRVEVPLPRFQPLPLTGVSIVDAEFRRRSEMFVQEMHREFSAFSLTGLTWLEQRAKEDAQVATERAAEDAAIARRRAEEDGALAARRQRADLERRKAGTFEKEREAQETQLISRWKSKSGELQASLKEAVASYEAHKALEAQRLKEDVARASAEAARNADLEVERAIRTAEQAEEARLKAELDKLRMSTTPSVRSLTLVGAQQVAPALRYAVGVVGGPLRLKDRSWWKLLHTLECEGLTPPLKQTDLATKLFEAFDGDADGDVSTADAGYLLGLLTAGTLPALMQLQLCARVRKLAAPKTTALLQHANTMQVPTPEAIDRAVADHFGGGTQQPAENFRHWASSSAVVAPLFLPL</sequence>
<evidence type="ECO:0000313" key="3">
    <source>
        <dbReference type="Proteomes" id="UP000037460"/>
    </source>
</evidence>
<keyword evidence="3" id="KW-1185">Reference proteome</keyword>
<dbReference type="EMBL" id="JWZX01003409">
    <property type="protein sequence ID" value="KOO20833.1"/>
    <property type="molecule type" value="Genomic_DNA"/>
</dbReference>
<name>A0A0M0J3K3_9EUKA</name>
<evidence type="ECO:0000313" key="2">
    <source>
        <dbReference type="EMBL" id="KOO20833.1"/>
    </source>
</evidence>
<organism evidence="2 3">
    <name type="scientific">Chrysochromulina tobinii</name>
    <dbReference type="NCBI Taxonomy" id="1460289"/>
    <lineage>
        <taxon>Eukaryota</taxon>
        <taxon>Haptista</taxon>
        <taxon>Haptophyta</taxon>
        <taxon>Prymnesiophyceae</taxon>
        <taxon>Prymnesiales</taxon>
        <taxon>Chrysochromulinaceae</taxon>
        <taxon>Chrysochromulina</taxon>
    </lineage>
</organism>
<gene>
    <name evidence="2" type="ORF">Ctob_000007</name>
</gene>
<feature type="coiled-coil region" evidence="1">
    <location>
        <begin position="161"/>
        <end position="188"/>
    </location>
</feature>
<reference evidence="3" key="1">
    <citation type="journal article" date="2015" name="PLoS Genet.">
        <title>Genome Sequence and Transcriptome Analyses of Chrysochromulina tobin: Metabolic Tools for Enhanced Algal Fitness in the Prominent Order Prymnesiales (Haptophyceae).</title>
        <authorList>
            <person name="Hovde B.T."/>
            <person name="Deodato C.R."/>
            <person name="Hunsperger H.M."/>
            <person name="Ryken S.A."/>
            <person name="Yost W."/>
            <person name="Jha R.K."/>
            <person name="Patterson J."/>
            <person name="Monnat R.J. Jr."/>
            <person name="Barlow S.B."/>
            <person name="Starkenburg S.R."/>
            <person name="Cattolico R.A."/>
        </authorList>
    </citation>
    <scope>NUCLEOTIDE SEQUENCE</scope>
    <source>
        <strain evidence="3">CCMP291</strain>
    </source>
</reference>
<comment type="caution">
    <text evidence="2">The sequence shown here is derived from an EMBL/GenBank/DDBJ whole genome shotgun (WGS) entry which is preliminary data.</text>
</comment>